<dbReference type="InterPro" id="IPR013189">
    <property type="entry name" value="Glyco_hydro_32_C"/>
</dbReference>
<evidence type="ECO:0000259" key="11">
    <source>
        <dbReference type="Pfam" id="PF08244"/>
    </source>
</evidence>
<dbReference type="InterPro" id="IPR013148">
    <property type="entry name" value="Glyco_hydro_32_N"/>
</dbReference>
<dbReference type="InterPro" id="IPR006232">
    <property type="entry name" value="Suc6P_hydrolase"/>
</dbReference>
<keyword evidence="9" id="KW-0119">Carbohydrate metabolism</keyword>
<dbReference type="UniPathway" id="UPA00238"/>
<keyword evidence="9" id="KW-0963">Cytoplasm</keyword>
<evidence type="ECO:0000256" key="3">
    <source>
        <dbReference type="ARBA" id="ARBA00012758"/>
    </source>
</evidence>
<protein>
    <recommendedName>
        <fullName evidence="4 8">Sucrose-6-phosphate hydrolase</fullName>
        <ecNumber evidence="3 8">3.2.1.26</ecNumber>
    </recommendedName>
    <alternativeName>
        <fullName evidence="7 9">Invertase</fullName>
    </alternativeName>
</protein>
<dbReference type="SUPFAM" id="SSF49899">
    <property type="entry name" value="Concanavalin A-like lectins/glucanases"/>
    <property type="match status" value="1"/>
</dbReference>
<dbReference type="EC" id="3.2.1.26" evidence="3 8"/>
<dbReference type="RefSeq" id="WP_218931297.1">
    <property type="nucleotide sequence ID" value="NZ_JACAOA010000018.1"/>
</dbReference>
<dbReference type="NCBIfam" id="TIGR01322">
    <property type="entry name" value="scrB_fam"/>
    <property type="match status" value="1"/>
</dbReference>
<name>A0A839A6G6_9LACT</name>
<dbReference type="InterPro" id="IPR023296">
    <property type="entry name" value="Glyco_hydro_beta-prop_sf"/>
</dbReference>
<evidence type="ECO:0000256" key="5">
    <source>
        <dbReference type="ARBA" id="ARBA00022801"/>
    </source>
</evidence>
<dbReference type="Pfam" id="PF08244">
    <property type="entry name" value="Glyco_hydro_32C"/>
    <property type="match status" value="1"/>
</dbReference>
<accession>A0A839A6G6</accession>
<dbReference type="Proteomes" id="UP000571018">
    <property type="component" value="Unassembled WGS sequence"/>
</dbReference>
<dbReference type="GO" id="GO:0004564">
    <property type="term" value="F:beta-fructofuranosidase activity"/>
    <property type="evidence" value="ECO:0007669"/>
    <property type="project" value="UniProtKB-EC"/>
</dbReference>
<dbReference type="GO" id="GO:0005985">
    <property type="term" value="P:sucrose metabolic process"/>
    <property type="evidence" value="ECO:0007669"/>
    <property type="project" value="UniProtKB-UniPathway"/>
</dbReference>
<dbReference type="InterPro" id="IPR018053">
    <property type="entry name" value="Glyco_hydro_32_AS"/>
</dbReference>
<proteinExistence type="inferred from homology"/>
<sequence length="478" mass="54525">MNLLEKANVFISENKHKIVEQFRPEFHLAPEYGWMNDPNGFVYFKGEYHLFYQSNPYDSKWDTMHWGHAKSKDLIEWEHLPVALAPDQPYDKNGCFSGSAIVIEDELVLMYTGVTEDNGTVSQVQCIATSKDGITFEKHINNPVIDQANLGELGTTVDFRDPKVFKRGDTFYSVVASKTLGKEKTQGQIFVFTSNDLVHWSEASVLLEGSDKLGNIWECPDLIELDGTDVLILSPMNMPQEGTQYQNINSSIAILGKMDWDNLSFEAAEYQEIDQGLDYYAPQTCLDDQGRRIIVAWQQMWGRTDIRDQKNHGWSGLMTLPRVLSIQNGKLIQTIPSEFYERLTPVYEEHDISNKLKIKQSDFDYIKIETEKDLEELSVTVGNESGEYFSISLKEELLSISRENVNPEIEGEEGYNHSRKMVISNLKVLEILVDSSSIEIFANGKTMSNTVYFNDVINTIEINSQTNEIKQVTLSKIN</sequence>
<evidence type="ECO:0000313" key="12">
    <source>
        <dbReference type="EMBL" id="MBA5729607.1"/>
    </source>
</evidence>
<keyword evidence="13" id="KW-1185">Reference proteome</keyword>
<evidence type="ECO:0000259" key="10">
    <source>
        <dbReference type="Pfam" id="PF00251"/>
    </source>
</evidence>
<dbReference type="Gene3D" id="2.115.10.20">
    <property type="entry name" value="Glycosyl hydrolase domain, family 43"/>
    <property type="match status" value="1"/>
</dbReference>
<dbReference type="PANTHER" id="PTHR43101">
    <property type="entry name" value="BETA-FRUCTOSIDASE"/>
    <property type="match status" value="1"/>
</dbReference>
<keyword evidence="6 8" id="KW-0326">Glycosidase</keyword>
<evidence type="ECO:0000256" key="6">
    <source>
        <dbReference type="ARBA" id="ARBA00023295"/>
    </source>
</evidence>
<evidence type="ECO:0000256" key="8">
    <source>
        <dbReference type="RuleBase" id="RU362110"/>
    </source>
</evidence>
<dbReference type="PROSITE" id="PS00609">
    <property type="entry name" value="GLYCOSYL_HYDROL_F32"/>
    <property type="match status" value="1"/>
</dbReference>
<dbReference type="CDD" id="cd08996">
    <property type="entry name" value="GH32_FFase"/>
    <property type="match status" value="1"/>
</dbReference>
<comment type="function">
    <text evidence="9">Enables the bacterium to metabolize sucrose as a sole carbon source.</text>
</comment>
<organism evidence="12 13">
    <name type="scientific">Ruoffia halotolerans</name>
    <dbReference type="NCBI Taxonomy" id="2748684"/>
    <lineage>
        <taxon>Bacteria</taxon>
        <taxon>Bacillati</taxon>
        <taxon>Bacillota</taxon>
        <taxon>Bacilli</taxon>
        <taxon>Lactobacillales</taxon>
        <taxon>Aerococcaceae</taxon>
        <taxon>Ruoffia</taxon>
    </lineage>
</organism>
<comment type="catalytic activity">
    <reaction evidence="8">
        <text>Hydrolysis of terminal non-reducing beta-D-fructofuranoside residues in beta-D-fructofuranosides.</text>
        <dbReference type="EC" id="3.2.1.26"/>
    </reaction>
</comment>
<dbReference type="InterPro" id="IPR051214">
    <property type="entry name" value="GH32_Enzymes"/>
</dbReference>
<dbReference type="InterPro" id="IPR013320">
    <property type="entry name" value="ConA-like_dom_sf"/>
</dbReference>
<comment type="caution">
    <text evidence="12">The sequence shown here is derived from an EMBL/GenBank/DDBJ whole genome shotgun (WGS) entry which is preliminary data.</text>
</comment>
<dbReference type="EMBL" id="JACAOA010000018">
    <property type="protein sequence ID" value="MBA5729607.1"/>
    <property type="molecule type" value="Genomic_DNA"/>
</dbReference>
<gene>
    <name evidence="12" type="ORF">HW423_07400</name>
</gene>
<evidence type="ECO:0000256" key="4">
    <source>
        <dbReference type="ARBA" id="ARBA00019623"/>
    </source>
</evidence>
<dbReference type="Gene3D" id="2.60.120.560">
    <property type="entry name" value="Exo-inulinase, domain 1"/>
    <property type="match status" value="1"/>
</dbReference>
<reference evidence="12 13" key="1">
    <citation type="submission" date="2020-06" db="EMBL/GenBank/DDBJ databases">
        <title>Reclassification of Facklamia ignava, Facklamia soureckii and Facklami tabacinasalis as Falseniella iganva gen. nov., comb. nov., Hutsoniella ignava gen. nov., comb. nov., and Ruoffia tabacinasalis gen. nov., comb. nov and description of Ruoffia haltotolerans sp. nov., isolated from hypersaline Inland Sea of Qatar.</title>
        <authorList>
            <person name="Fotedar R."/>
            <person name="Sankaranarayanan K."/>
            <person name="Lawson P."/>
            <person name="Caldwell M."/>
            <person name="Zeyara A."/>
            <person name="Al Malki A."/>
            <person name="Ali M."/>
        </authorList>
    </citation>
    <scope>NUCLEOTIDE SEQUENCE [LARGE SCALE GENOMIC DNA]</scope>
    <source>
        <strain evidence="12 13">INB8</strain>
    </source>
</reference>
<dbReference type="AlphaFoldDB" id="A0A839A6G6"/>
<feature type="domain" description="Glycosyl hydrolase family 32 C-terminal" evidence="11">
    <location>
        <begin position="355"/>
        <end position="473"/>
    </location>
</feature>
<dbReference type="GO" id="GO:0005737">
    <property type="term" value="C:cytoplasm"/>
    <property type="evidence" value="ECO:0007669"/>
    <property type="project" value="UniProtKB-SubCell"/>
</dbReference>
<dbReference type="InterPro" id="IPR001362">
    <property type="entry name" value="Glyco_hydro_32"/>
</dbReference>
<keyword evidence="5 8" id="KW-0378">Hydrolase</keyword>
<dbReference type="PANTHER" id="PTHR43101:SF1">
    <property type="entry name" value="BETA-FRUCTOSIDASE"/>
    <property type="match status" value="1"/>
</dbReference>
<comment type="subcellular location">
    <subcellularLocation>
        <location evidence="9">Cytoplasm</location>
    </subcellularLocation>
</comment>
<comment type="similarity">
    <text evidence="2 8">Belongs to the glycosyl hydrolase 32 family.</text>
</comment>
<dbReference type="SUPFAM" id="SSF75005">
    <property type="entry name" value="Arabinanase/levansucrase/invertase"/>
    <property type="match status" value="1"/>
</dbReference>
<evidence type="ECO:0000256" key="9">
    <source>
        <dbReference type="RuleBase" id="RU365015"/>
    </source>
</evidence>
<dbReference type="SMART" id="SM00640">
    <property type="entry name" value="Glyco_32"/>
    <property type="match status" value="1"/>
</dbReference>
<evidence type="ECO:0000313" key="13">
    <source>
        <dbReference type="Proteomes" id="UP000571018"/>
    </source>
</evidence>
<dbReference type="Pfam" id="PF00251">
    <property type="entry name" value="Glyco_hydro_32N"/>
    <property type="match status" value="1"/>
</dbReference>
<evidence type="ECO:0000256" key="2">
    <source>
        <dbReference type="ARBA" id="ARBA00009902"/>
    </source>
</evidence>
<feature type="domain" description="Glycosyl hydrolase family 32 N-terminal" evidence="10">
    <location>
        <begin position="27"/>
        <end position="333"/>
    </location>
</feature>
<evidence type="ECO:0000256" key="7">
    <source>
        <dbReference type="ARBA" id="ARBA00033367"/>
    </source>
</evidence>
<evidence type="ECO:0000256" key="1">
    <source>
        <dbReference type="ARBA" id="ARBA00004914"/>
    </source>
</evidence>
<comment type="pathway">
    <text evidence="1 9">Glycan biosynthesis; sucrose metabolism.</text>
</comment>